<dbReference type="Proteomes" id="UP000030748">
    <property type="component" value="Unassembled WGS sequence"/>
</dbReference>
<dbReference type="PANTHER" id="PTHR34666">
    <property type="entry name" value="EXPRESSED PROTEIN"/>
    <property type="match status" value="1"/>
</dbReference>
<accession>A0A022QXF4</accession>
<reference evidence="1 2" key="1">
    <citation type="journal article" date="2013" name="Proc. Natl. Acad. Sci. U.S.A.">
        <title>Fine-scale variation in meiotic recombination in Mimulus inferred from population shotgun sequencing.</title>
        <authorList>
            <person name="Hellsten U."/>
            <person name="Wright K.M."/>
            <person name="Jenkins J."/>
            <person name="Shu S."/>
            <person name="Yuan Y."/>
            <person name="Wessler S.R."/>
            <person name="Schmutz J."/>
            <person name="Willis J.H."/>
            <person name="Rokhsar D.S."/>
        </authorList>
    </citation>
    <scope>NUCLEOTIDE SEQUENCE [LARGE SCALE GENOMIC DNA]</scope>
    <source>
        <strain evidence="2">cv. DUN x IM62</strain>
    </source>
</reference>
<organism evidence="1 2">
    <name type="scientific">Erythranthe guttata</name>
    <name type="common">Yellow monkey flower</name>
    <name type="synonym">Mimulus guttatus</name>
    <dbReference type="NCBI Taxonomy" id="4155"/>
    <lineage>
        <taxon>Eukaryota</taxon>
        <taxon>Viridiplantae</taxon>
        <taxon>Streptophyta</taxon>
        <taxon>Embryophyta</taxon>
        <taxon>Tracheophyta</taxon>
        <taxon>Spermatophyta</taxon>
        <taxon>Magnoliopsida</taxon>
        <taxon>eudicotyledons</taxon>
        <taxon>Gunneridae</taxon>
        <taxon>Pentapetalae</taxon>
        <taxon>asterids</taxon>
        <taxon>lamiids</taxon>
        <taxon>Lamiales</taxon>
        <taxon>Phrymaceae</taxon>
        <taxon>Erythranthe</taxon>
    </lineage>
</organism>
<dbReference type="PANTHER" id="PTHR34666:SF1">
    <property type="entry name" value="OS02G0554800 PROTEIN"/>
    <property type="match status" value="1"/>
</dbReference>
<dbReference type="AlphaFoldDB" id="A0A022QXF4"/>
<gene>
    <name evidence="1" type="ORF">MIMGU_mgv1a014501mg</name>
</gene>
<evidence type="ECO:0000313" key="2">
    <source>
        <dbReference type="Proteomes" id="UP000030748"/>
    </source>
</evidence>
<sequence length="187" mass="21087">MNTVEEFTFPIINNNTSSNKAVDPSTAVLPPLWRIPSINNEGAVHGRRITKILTTFVSSSHHELPQAQEEVEDENIVVAAKSEEAAAAELEKMDVLWEDFNEELLLQSCSNTGSSISESHIDHHLHSNNNYYYTYGGELFDKRNESVEKSTKRRKNLELVFKMFKKVFLLPNNNIAAATVKKTGHIS</sequence>
<evidence type="ECO:0000313" key="1">
    <source>
        <dbReference type="EMBL" id="EYU31205.1"/>
    </source>
</evidence>
<dbReference type="EMBL" id="KI631018">
    <property type="protein sequence ID" value="EYU31205.1"/>
    <property type="molecule type" value="Genomic_DNA"/>
</dbReference>
<protein>
    <submittedName>
        <fullName evidence="1">Uncharacterized protein</fullName>
    </submittedName>
</protein>
<proteinExistence type="predicted"/>
<name>A0A022QXF4_ERYGU</name>
<keyword evidence="2" id="KW-1185">Reference proteome</keyword>
<dbReference type="OrthoDB" id="1917400at2759"/>